<evidence type="ECO:0000256" key="2">
    <source>
        <dbReference type="ARBA" id="ARBA00022692"/>
    </source>
</evidence>
<evidence type="ECO:0000256" key="6">
    <source>
        <dbReference type="SAM" id="Phobius"/>
    </source>
</evidence>
<sequence>MFARKPLSGVTTLLIVWPTAVWASVLSVRVGGGVKGLDQSLPFFWPPRPRTSAFPSPETTVVVISVTSTLTPTLYFSTQTSLVQTVHSASRSVDLVSEPTSTTDMPSISSPITSSASTSSPLPAGTQDTGNSALGSNRTLVITLSTVLSVIGVLLVLGAVLLCLRYRRRRLPFFARGISPIDDDEIATWKLARAEKIHAAASVTVPPATGKNMGHEKHASTSSAKKPPSVIIYQDRHSQQDDRRSGEVSPRSFTSPSCGALERTSLDRRLPQAAIHAIAPNARAGLTDAAIPGDEPFLVFPRRHPSRLSKPPPTASPRSVRSHGRSRSSRSSIRSFDYGYCAGSDMEVSPRASHEFLNSRGRSRSYSQSQHQPHTRLYSSSSIPPRLSFSDDVVAGGLSPRPFFPADSEIGRAIG</sequence>
<evidence type="ECO:0000256" key="1">
    <source>
        <dbReference type="ARBA" id="ARBA00004167"/>
    </source>
</evidence>
<gene>
    <name evidence="8" type="ORF">VTK73DRAFT_7941</name>
</gene>
<evidence type="ECO:0000256" key="7">
    <source>
        <dbReference type="SAM" id="SignalP"/>
    </source>
</evidence>
<comment type="subcellular location">
    <subcellularLocation>
        <location evidence="1">Membrane</location>
        <topology evidence="1">Single-pass membrane protein</topology>
    </subcellularLocation>
</comment>
<accession>A0ABR3XR87</accession>
<feature type="region of interest" description="Disordered" evidence="5">
    <location>
        <begin position="95"/>
        <end position="131"/>
    </location>
</feature>
<keyword evidence="9" id="KW-1185">Reference proteome</keyword>
<protein>
    <submittedName>
        <fullName evidence="8">Uncharacterized protein</fullName>
    </submittedName>
</protein>
<dbReference type="PANTHER" id="PTHR15549">
    <property type="entry name" value="PAIRED IMMUNOGLOBULIN-LIKE TYPE 2 RECEPTOR"/>
    <property type="match status" value="1"/>
</dbReference>
<comment type="caution">
    <text evidence="8">The sequence shown here is derived from an EMBL/GenBank/DDBJ whole genome shotgun (WGS) entry which is preliminary data.</text>
</comment>
<keyword evidence="2 6" id="KW-0812">Transmembrane</keyword>
<evidence type="ECO:0000256" key="4">
    <source>
        <dbReference type="ARBA" id="ARBA00023136"/>
    </source>
</evidence>
<feature type="region of interest" description="Disordered" evidence="5">
    <location>
        <begin position="205"/>
        <end position="263"/>
    </location>
</feature>
<feature type="chain" id="PRO_5045752691" evidence="7">
    <location>
        <begin position="24"/>
        <end position="415"/>
    </location>
</feature>
<dbReference type="PANTHER" id="PTHR15549:SF30">
    <property type="entry name" value="MID2 DOMAIN-CONTAINING PROTEIN"/>
    <property type="match status" value="1"/>
</dbReference>
<reference evidence="8 9" key="1">
    <citation type="journal article" date="2024" name="Commun. Biol.">
        <title>Comparative genomic analysis of thermophilic fungi reveals convergent evolutionary adaptations and gene losses.</title>
        <authorList>
            <person name="Steindorff A.S."/>
            <person name="Aguilar-Pontes M.V."/>
            <person name="Robinson A.J."/>
            <person name="Andreopoulos B."/>
            <person name="LaButti K."/>
            <person name="Kuo A."/>
            <person name="Mondo S."/>
            <person name="Riley R."/>
            <person name="Otillar R."/>
            <person name="Haridas S."/>
            <person name="Lipzen A."/>
            <person name="Grimwood J."/>
            <person name="Schmutz J."/>
            <person name="Clum A."/>
            <person name="Reid I.D."/>
            <person name="Moisan M.C."/>
            <person name="Butler G."/>
            <person name="Nguyen T.T.M."/>
            <person name="Dewar K."/>
            <person name="Conant G."/>
            <person name="Drula E."/>
            <person name="Henrissat B."/>
            <person name="Hansel C."/>
            <person name="Singer S."/>
            <person name="Hutchinson M.I."/>
            <person name="de Vries R.P."/>
            <person name="Natvig D.O."/>
            <person name="Powell A.J."/>
            <person name="Tsang A."/>
            <person name="Grigoriev I.V."/>
        </authorList>
    </citation>
    <scope>NUCLEOTIDE SEQUENCE [LARGE SCALE GENOMIC DNA]</scope>
    <source>
        <strain evidence="8 9">ATCC 24622</strain>
    </source>
</reference>
<dbReference type="Proteomes" id="UP001586593">
    <property type="component" value="Unassembled WGS sequence"/>
</dbReference>
<feature type="transmembrane region" description="Helical" evidence="6">
    <location>
        <begin position="140"/>
        <end position="164"/>
    </location>
</feature>
<feature type="region of interest" description="Disordered" evidence="5">
    <location>
        <begin position="297"/>
        <end position="331"/>
    </location>
</feature>
<feature type="region of interest" description="Disordered" evidence="5">
    <location>
        <begin position="357"/>
        <end position="383"/>
    </location>
</feature>
<evidence type="ECO:0000313" key="9">
    <source>
        <dbReference type="Proteomes" id="UP001586593"/>
    </source>
</evidence>
<keyword evidence="7" id="KW-0732">Signal</keyword>
<organism evidence="8 9">
    <name type="scientific">Phialemonium thermophilum</name>
    <dbReference type="NCBI Taxonomy" id="223376"/>
    <lineage>
        <taxon>Eukaryota</taxon>
        <taxon>Fungi</taxon>
        <taxon>Dikarya</taxon>
        <taxon>Ascomycota</taxon>
        <taxon>Pezizomycotina</taxon>
        <taxon>Sordariomycetes</taxon>
        <taxon>Sordariomycetidae</taxon>
        <taxon>Cephalothecales</taxon>
        <taxon>Cephalothecaceae</taxon>
        <taxon>Phialemonium</taxon>
    </lineage>
</organism>
<dbReference type="InterPro" id="IPR051694">
    <property type="entry name" value="Immunoregulatory_rcpt-like"/>
</dbReference>
<evidence type="ECO:0000313" key="8">
    <source>
        <dbReference type="EMBL" id="KAL1878513.1"/>
    </source>
</evidence>
<name>A0ABR3XR87_9PEZI</name>
<keyword evidence="4 6" id="KW-0472">Membrane</keyword>
<feature type="compositionally biased region" description="Basic and acidic residues" evidence="5">
    <location>
        <begin position="234"/>
        <end position="246"/>
    </location>
</feature>
<evidence type="ECO:0000256" key="5">
    <source>
        <dbReference type="SAM" id="MobiDB-lite"/>
    </source>
</evidence>
<proteinExistence type="predicted"/>
<feature type="signal peptide" evidence="7">
    <location>
        <begin position="1"/>
        <end position="23"/>
    </location>
</feature>
<dbReference type="EMBL" id="JAZHXJ010000054">
    <property type="protein sequence ID" value="KAL1878513.1"/>
    <property type="molecule type" value="Genomic_DNA"/>
</dbReference>
<evidence type="ECO:0000256" key="3">
    <source>
        <dbReference type="ARBA" id="ARBA00022989"/>
    </source>
</evidence>
<keyword evidence="3 6" id="KW-1133">Transmembrane helix</keyword>
<feature type="compositionally biased region" description="Low complexity" evidence="5">
    <location>
        <begin position="364"/>
        <end position="383"/>
    </location>
</feature>
<feature type="compositionally biased region" description="Low complexity" evidence="5">
    <location>
        <begin position="99"/>
        <end position="123"/>
    </location>
</feature>